<reference evidence="5 6" key="1">
    <citation type="submission" date="2024-10" db="EMBL/GenBank/DDBJ databases">
        <title>The Natural Products Discovery Center: Release of the First 8490 Sequenced Strains for Exploring Actinobacteria Biosynthetic Diversity.</title>
        <authorList>
            <person name="Kalkreuter E."/>
            <person name="Kautsar S.A."/>
            <person name="Yang D."/>
            <person name="Bader C.D."/>
            <person name="Teijaro C.N."/>
            <person name="Fluegel L."/>
            <person name="Davis C.M."/>
            <person name="Simpson J.R."/>
            <person name="Lauterbach L."/>
            <person name="Steele A.D."/>
            <person name="Gui C."/>
            <person name="Meng S."/>
            <person name="Li G."/>
            <person name="Viehrig K."/>
            <person name="Ye F."/>
            <person name="Su P."/>
            <person name="Kiefer A.F."/>
            <person name="Nichols A."/>
            <person name="Cepeda A.J."/>
            <person name="Yan W."/>
            <person name="Fan B."/>
            <person name="Jiang Y."/>
            <person name="Adhikari A."/>
            <person name="Zheng C.-J."/>
            <person name="Schuster L."/>
            <person name="Cowan T.M."/>
            <person name="Smanski M.J."/>
            <person name="Chevrette M.G."/>
            <person name="De Carvalho L.P.S."/>
            <person name="Shen B."/>
        </authorList>
    </citation>
    <scope>NUCLEOTIDE SEQUENCE [LARGE SCALE GENOMIC DNA]</scope>
    <source>
        <strain evidence="5 6">NPDC050545</strain>
    </source>
</reference>
<gene>
    <name evidence="5" type="ORF">ACIBG2_10830</name>
</gene>
<keyword evidence="1 3" id="KW-0732">Signal</keyword>
<dbReference type="InterPro" id="IPR028994">
    <property type="entry name" value="Integrin_alpha_N"/>
</dbReference>
<dbReference type="Proteomes" id="UP001612741">
    <property type="component" value="Unassembled WGS sequence"/>
</dbReference>
<dbReference type="Pfam" id="PF01832">
    <property type="entry name" value="Glucosaminidase"/>
    <property type="match status" value="1"/>
</dbReference>
<dbReference type="InterPro" id="IPR013517">
    <property type="entry name" value="FG-GAP"/>
</dbReference>
<comment type="caution">
    <text evidence="5">The sequence shown here is derived from an EMBL/GenBank/DDBJ whole genome shotgun (WGS) entry which is preliminary data.</text>
</comment>
<evidence type="ECO:0000256" key="3">
    <source>
        <dbReference type="SAM" id="SignalP"/>
    </source>
</evidence>
<dbReference type="SUPFAM" id="SSF69318">
    <property type="entry name" value="Integrin alpha N-terminal domain"/>
    <property type="match status" value="1"/>
</dbReference>
<keyword evidence="2" id="KW-0378">Hydrolase</keyword>
<keyword evidence="6" id="KW-1185">Reference proteome</keyword>
<feature type="signal peptide" evidence="3">
    <location>
        <begin position="1"/>
        <end position="30"/>
    </location>
</feature>
<dbReference type="RefSeq" id="WP_397081088.1">
    <property type="nucleotide sequence ID" value="NZ_JBITGY010000003.1"/>
</dbReference>
<dbReference type="PRINTS" id="PR01002">
    <property type="entry name" value="FLGFLGJ"/>
</dbReference>
<dbReference type="Gene3D" id="1.10.530.10">
    <property type="match status" value="1"/>
</dbReference>
<organism evidence="5 6">
    <name type="scientific">Nonomuraea typhae</name>
    <dbReference type="NCBI Taxonomy" id="2603600"/>
    <lineage>
        <taxon>Bacteria</taxon>
        <taxon>Bacillati</taxon>
        <taxon>Actinomycetota</taxon>
        <taxon>Actinomycetes</taxon>
        <taxon>Streptosporangiales</taxon>
        <taxon>Streptosporangiaceae</taxon>
        <taxon>Nonomuraea</taxon>
    </lineage>
</organism>
<feature type="non-terminal residue" evidence="5">
    <location>
        <position position="462"/>
    </location>
</feature>
<proteinExistence type="predicted"/>
<accession>A0ABW7YPN4</accession>
<evidence type="ECO:0000313" key="5">
    <source>
        <dbReference type="EMBL" id="MFI6497872.1"/>
    </source>
</evidence>
<name>A0ABW7YPN4_9ACTN</name>
<feature type="domain" description="Mannosyl-glycoprotein endo-beta-N-acetylglucosamidase-like" evidence="4">
    <location>
        <begin position="51"/>
        <end position="215"/>
    </location>
</feature>
<dbReference type="EMBL" id="JBITGY010000003">
    <property type="protein sequence ID" value="MFI6497872.1"/>
    <property type="molecule type" value="Genomic_DNA"/>
</dbReference>
<evidence type="ECO:0000256" key="1">
    <source>
        <dbReference type="ARBA" id="ARBA00022729"/>
    </source>
</evidence>
<dbReference type="PANTHER" id="PTHR33308:SF9">
    <property type="entry name" value="PEPTIDOGLYCAN HYDROLASE FLGJ"/>
    <property type="match status" value="1"/>
</dbReference>
<dbReference type="PANTHER" id="PTHR33308">
    <property type="entry name" value="PEPTIDOGLYCAN HYDROLASE FLGJ"/>
    <property type="match status" value="1"/>
</dbReference>
<evidence type="ECO:0000259" key="4">
    <source>
        <dbReference type="SMART" id="SM00047"/>
    </source>
</evidence>
<protein>
    <submittedName>
        <fullName evidence="5">Glucosaminidase domain-containing protein</fullName>
    </submittedName>
</protein>
<feature type="chain" id="PRO_5047267569" evidence="3">
    <location>
        <begin position="31"/>
        <end position="462"/>
    </location>
</feature>
<sequence>MKSSTIRRGAGGFTLLVLIASSIFTGTAQAGAGPNPAPPVDETIQQESRDDATVVSKSLADAYQDEFINAAGPAAQAVMAEFRVPASVGTAQSILESNWGRSKLSVNDKNYFGFKCTSPGAPGPIAIGCHKYTTQECTPTCHNVDAYFRVYASMRDSFRDYGRLLSSNPVYAPAFQHLNDPDEFARQIGARYATDPDYANKVITLMRNWNLYRFNTAASGSSLSGDGRAELTTVLPSGEVKAWRNALGFAPMPWNADAVIATGMSSDNYQMADLDGDGDKEFITVLPNGEVKAWRNGLGFAPMPWDADVIIATGFTKDNVRFADLDGDRKAELITVLPSGEVKAWHNALGFAPMPWNADAIIATGMAKDNYQVADLDGDGKAELMTVLPSGEVKAWHNALGFAPMPWNADVIIATGMAKDNYQVADLDGDRKAELMTVLPSGEVKAWHNALGFAPMPWNADV</sequence>
<dbReference type="Pfam" id="PF13517">
    <property type="entry name" value="FG-GAP_3"/>
    <property type="match status" value="1"/>
</dbReference>
<dbReference type="InterPro" id="IPR051056">
    <property type="entry name" value="Glycosyl_Hydrolase_73"/>
</dbReference>
<dbReference type="InterPro" id="IPR002901">
    <property type="entry name" value="MGlyc_endo_b_GlcNAc-like_dom"/>
</dbReference>
<evidence type="ECO:0000313" key="6">
    <source>
        <dbReference type="Proteomes" id="UP001612741"/>
    </source>
</evidence>
<evidence type="ECO:0000256" key="2">
    <source>
        <dbReference type="ARBA" id="ARBA00022801"/>
    </source>
</evidence>
<dbReference type="SMART" id="SM00047">
    <property type="entry name" value="LYZ2"/>
    <property type="match status" value="1"/>
</dbReference>